<proteinExistence type="predicted"/>
<evidence type="ECO:0000313" key="1">
    <source>
        <dbReference type="EMBL" id="RSK48025.1"/>
    </source>
</evidence>
<dbReference type="Proteomes" id="UP000273500">
    <property type="component" value="Unassembled WGS sequence"/>
</dbReference>
<gene>
    <name evidence="1" type="ORF">EI291_13115</name>
</gene>
<dbReference type="RefSeq" id="WP_125420598.1">
    <property type="nucleotide sequence ID" value="NZ_RWIT01000006.1"/>
</dbReference>
<dbReference type="Pfam" id="PF22264">
    <property type="entry name" value="DUF6952"/>
    <property type="match status" value="1"/>
</dbReference>
<sequence length="80" mass="9034">MKMPVIKRLVETRTLPELVAAEEALLEEQTPAFEIEGEDEGEQLTHVFAAIFILNHMQDTGSDFKTALREYTAKVRVSIS</sequence>
<organism evidence="1 2">
    <name type="scientific">Hymenobacter rigui</name>
    <dbReference type="NCBI Taxonomy" id="334424"/>
    <lineage>
        <taxon>Bacteria</taxon>
        <taxon>Pseudomonadati</taxon>
        <taxon>Bacteroidota</taxon>
        <taxon>Cytophagia</taxon>
        <taxon>Cytophagales</taxon>
        <taxon>Hymenobacteraceae</taxon>
        <taxon>Hymenobacter</taxon>
    </lineage>
</organism>
<evidence type="ECO:0000313" key="2">
    <source>
        <dbReference type="Proteomes" id="UP000273500"/>
    </source>
</evidence>
<dbReference type="OrthoDB" id="963129at2"/>
<comment type="caution">
    <text evidence="1">The sequence shown here is derived from an EMBL/GenBank/DDBJ whole genome shotgun (WGS) entry which is preliminary data.</text>
</comment>
<dbReference type="AlphaFoldDB" id="A0A3R9V6V5"/>
<accession>A0A3R9V6V5</accession>
<dbReference type="InterPro" id="IPR053810">
    <property type="entry name" value="DUF6952"/>
</dbReference>
<protein>
    <submittedName>
        <fullName evidence="1">Uncharacterized protein</fullName>
    </submittedName>
</protein>
<keyword evidence="2" id="KW-1185">Reference proteome</keyword>
<name>A0A3R9V6V5_9BACT</name>
<dbReference type="EMBL" id="RWIT01000006">
    <property type="protein sequence ID" value="RSK48025.1"/>
    <property type="molecule type" value="Genomic_DNA"/>
</dbReference>
<reference evidence="1 2" key="1">
    <citation type="submission" date="2018-12" db="EMBL/GenBank/DDBJ databases">
        <authorList>
            <person name="Feng G."/>
            <person name="Zhu H."/>
        </authorList>
    </citation>
    <scope>NUCLEOTIDE SEQUENCE [LARGE SCALE GENOMIC DNA]</scope>
    <source>
        <strain evidence="1 2">KCTC 12533</strain>
    </source>
</reference>